<dbReference type="EMBL" id="VMNK01000007">
    <property type="protein sequence ID" value="TVO57293.1"/>
    <property type="molecule type" value="Genomic_DNA"/>
</dbReference>
<sequence length="198" mass="22761">MLCTSTPPTPLDILLDHEHYIAPVRRWLETLVIGLNLCPFAKRELVKNRVRFFVSEATTDEQLQMDLEAELNLMAENDAIETTLLIHPHVLQDFFEYNQFINHTPRILKQLGYRGTFQIASFHPDYQFGGTEPDDVENTTNRSPYPLLHLIREDSLARAVENYPDPDQIPERNIALVEELGADKMQALLKACFDATPK</sequence>
<name>A0A557QWK0_9RHOO</name>
<dbReference type="InterPro" id="IPR009858">
    <property type="entry name" value="DUF1415"/>
</dbReference>
<evidence type="ECO:0000313" key="2">
    <source>
        <dbReference type="Proteomes" id="UP000319502"/>
    </source>
</evidence>
<evidence type="ECO:0000313" key="1">
    <source>
        <dbReference type="EMBL" id="TVO57293.1"/>
    </source>
</evidence>
<comment type="caution">
    <text evidence="1">The sequence shown here is derived from an EMBL/GenBank/DDBJ whole genome shotgun (WGS) entry which is preliminary data.</text>
</comment>
<gene>
    <name evidence="1" type="ORF">FHP91_10410</name>
</gene>
<dbReference type="Proteomes" id="UP000319502">
    <property type="component" value="Unassembled WGS sequence"/>
</dbReference>
<proteinExistence type="predicted"/>
<dbReference type="AlphaFoldDB" id="A0A557QWK0"/>
<dbReference type="Pfam" id="PF07209">
    <property type="entry name" value="DUF1415"/>
    <property type="match status" value="1"/>
</dbReference>
<organism evidence="1 2">
    <name type="scientific">Denitromonas halophila</name>
    <dbReference type="NCBI Taxonomy" id="1629404"/>
    <lineage>
        <taxon>Bacteria</taxon>
        <taxon>Pseudomonadati</taxon>
        <taxon>Pseudomonadota</taxon>
        <taxon>Betaproteobacteria</taxon>
        <taxon>Rhodocyclales</taxon>
        <taxon>Zoogloeaceae</taxon>
        <taxon>Denitromonas</taxon>
    </lineage>
</organism>
<reference evidence="1 2" key="1">
    <citation type="submission" date="2019-07" db="EMBL/GenBank/DDBJ databases">
        <title>The pathways for chlorine oxyanion respiration interact through the shared metabolite chlorate.</title>
        <authorList>
            <person name="Barnum T.P."/>
            <person name="Cheng Y."/>
            <person name="Hill K.A."/>
            <person name="Lucas L.N."/>
            <person name="Carlson H.K."/>
            <person name="Coates J.D."/>
        </authorList>
    </citation>
    <scope>NUCLEOTIDE SEQUENCE [LARGE SCALE GENOMIC DNA]</scope>
    <source>
        <strain evidence="1 2">SFB-3</strain>
    </source>
</reference>
<dbReference type="OrthoDB" id="277390at2"/>
<protein>
    <submittedName>
        <fullName evidence="1">DUF1415 domain-containing protein</fullName>
    </submittedName>
</protein>
<keyword evidence="2" id="KW-1185">Reference proteome</keyword>
<accession>A0A557QWK0</accession>